<dbReference type="GeneID" id="32878241"/>
<name>A0A1X9T5D4_9VIRU</name>
<dbReference type="RefSeq" id="YP_009362416.1">
    <property type="nucleotide sequence ID" value="NC_034618.1"/>
</dbReference>
<evidence type="ECO:0000256" key="1">
    <source>
        <dbReference type="SAM" id="Phobius"/>
    </source>
</evidence>
<proteinExistence type="predicted"/>
<keyword evidence="1" id="KW-1133">Transmembrane helix</keyword>
<sequence>MVITVSLATLPAIVVLYVSVSSVTCCLKPNDLTSLLVSLSVCNSTPSPGKEKVFSTDRVRFPFLRLCLLFFVLRMVLTFWSLVSRVQSIMVAGNSFSIECVGEIYSSLFCTFEGERARAS</sequence>
<organism evidence="2">
    <name type="scientific">Ranid herpesvirus 3</name>
    <dbReference type="NCBI Taxonomy" id="1987509"/>
    <lineage>
        <taxon>Viruses</taxon>
        <taxon>Duplodnaviria</taxon>
        <taxon>Heunggongvirae</taxon>
        <taxon>Peploviricota</taxon>
        <taxon>Herviviricetes</taxon>
        <taxon>Herpesvirales</taxon>
        <taxon>Alloherpesviridae</taxon>
        <taxon>Batravirus</taxon>
        <taxon>Batravirus ranidallo3</taxon>
    </lineage>
</organism>
<evidence type="ECO:0000313" key="3">
    <source>
        <dbReference type="Proteomes" id="UP000203507"/>
    </source>
</evidence>
<feature type="transmembrane region" description="Helical" evidence="1">
    <location>
        <begin position="63"/>
        <end position="83"/>
    </location>
</feature>
<reference evidence="2" key="1">
    <citation type="journal article" date="2017" name="Vet. Pathol.">
        <title>Ranid Herpesvirus 3 and Proliferative Dermatitis in Free-Ranging Wild Common Frogs (Rana Temporaria).</title>
        <authorList>
            <person name="Origgi F.C."/>
            <person name="Schmidt B.R."/>
            <person name="Lohmann P."/>
            <person name="Otten P."/>
            <person name="Akdesir E."/>
            <person name="Gaschen V."/>
            <person name="Aguilar-Bultet L."/>
            <person name="Wahli T."/>
            <person name="Sattler U."/>
            <person name="Stoffel M.H."/>
        </authorList>
    </citation>
    <scope>NUCLEOTIDE SEQUENCE [LARGE SCALE GENOMIC DNA]</scope>
    <source>
        <strain evidence="2">FO1_2015</strain>
    </source>
</reference>
<protein>
    <submittedName>
        <fullName evidence="2">Putative structural protein</fullName>
    </submittedName>
</protein>
<dbReference type="KEGG" id="vg:32878241"/>
<dbReference type="Proteomes" id="UP000203507">
    <property type="component" value="Segment"/>
</dbReference>
<keyword evidence="1" id="KW-0812">Transmembrane</keyword>
<evidence type="ECO:0000313" key="2">
    <source>
        <dbReference type="EMBL" id="ARR28907.1"/>
    </source>
</evidence>
<keyword evidence="1" id="KW-0472">Membrane</keyword>
<accession>A0A1X9T5D4</accession>
<keyword evidence="3" id="KW-1185">Reference proteome</keyword>
<dbReference type="EMBL" id="KX832224">
    <property type="protein sequence ID" value="ARR28907.1"/>
    <property type="molecule type" value="Genomic_DNA"/>
</dbReference>